<gene>
    <name evidence="8" type="primary">Edc4</name>
    <name evidence="8" type="ORF">EVAR_52493_1</name>
</gene>
<comment type="caution">
    <text evidence="8">The sequence shown here is derived from an EMBL/GenBank/DDBJ whole genome shotgun (WGS) entry which is preliminary data.</text>
</comment>
<sequence length="137" mass="14964">MQAAQIQAMINAGDINGAFQLALSAADLALVTTACRAASPDVVFGPPTRLKQHVLLSLIQQLAADMTQDANLKQKYLEEALMNVDTSNPVTREHLPVVMRELQKQLMAFVSANPNHILNKKFKVLLMITNSLIKGNV</sequence>
<keyword evidence="6" id="KW-0175">Coiled coil</keyword>
<keyword evidence="3" id="KW-0963">Cytoplasm</keyword>
<dbReference type="Gene3D" id="1.10.220.100">
    <property type="entry name" value="conserved c-terminal region of ge- 1"/>
    <property type="match status" value="1"/>
</dbReference>
<dbReference type="GO" id="GO:0031087">
    <property type="term" value="P:deadenylation-independent decapping of nuclear-transcribed mRNA"/>
    <property type="evidence" value="ECO:0007669"/>
    <property type="project" value="InterPro"/>
</dbReference>
<evidence type="ECO:0000256" key="5">
    <source>
        <dbReference type="ARBA" id="ARBA00022737"/>
    </source>
</evidence>
<dbReference type="AlphaFoldDB" id="A0A4C1ZFM3"/>
<dbReference type="FunFam" id="1.10.220.100:FF:000001">
    <property type="entry name" value="Enhancer of mRNA-decapping protein 4"/>
    <property type="match status" value="1"/>
</dbReference>
<dbReference type="STRING" id="151549.A0A4C1ZFM3"/>
<keyword evidence="5" id="KW-0677">Repeat</keyword>
<organism evidence="8 9">
    <name type="scientific">Eumeta variegata</name>
    <name type="common">Bagworm moth</name>
    <name type="synonym">Eumeta japonica</name>
    <dbReference type="NCBI Taxonomy" id="151549"/>
    <lineage>
        <taxon>Eukaryota</taxon>
        <taxon>Metazoa</taxon>
        <taxon>Ecdysozoa</taxon>
        <taxon>Arthropoda</taxon>
        <taxon>Hexapoda</taxon>
        <taxon>Insecta</taxon>
        <taxon>Pterygota</taxon>
        <taxon>Neoptera</taxon>
        <taxon>Endopterygota</taxon>
        <taxon>Lepidoptera</taxon>
        <taxon>Glossata</taxon>
        <taxon>Ditrysia</taxon>
        <taxon>Tineoidea</taxon>
        <taxon>Psychidae</taxon>
        <taxon>Oiketicinae</taxon>
        <taxon>Eumeta</taxon>
    </lineage>
</organism>
<keyword evidence="4" id="KW-0853">WD repeat</keyword>
<reference evidence="8 9" key="1">
    <citation type="journal article" date="2019" name="Commun. Biol.">
        <title>The bagworm genome reveals a unique fibroin gene that provides high tensile strength.</title>
        <authorList>
            <person name="Kono N."/>
            <person name="Nakamura H."/>
            <person name="Ohtoshi R."/>
            <person name="Tomita M."/>
            <person name="Numata K."/>
            <person name="Arakawa K."/>
        </authorList>
    </citation>
    <scope>NUCLEOTIDE SEQUENCE [LARGE SCALE GENOMIC DNA]</scope>
</reference>
<evidence type="ECO:0000256" key="2">
    <source>
        <dbReference type="ARBA" id="ARBA00009639"/>
    </source>
</evidence>
<comment type="subcellular location">
    <subcellularLocation>
        <location evidence="1">Cytoplasm</location>
        <location evidence="1">P-body</location>
    </subcellularLocation>
</comment>
<dbReference type="PANTHER" id="PTHR15598:SF5">
    <property type="entry name" value="ENHANCER OF MRNA-DECAPPING PROTEIN 4"/>
    <property type="match status" value="1"/>
</dbReference>
<dbReference type="Proteomes" id="UP000299102">
    <property type="component" value="Unassembled WGS sequence"/>
</dbReference>
<dbReference type="GO" id="GO:0000932">
    <property type="term" value="C:P-body"/>
    <property type="evidence" value="ECO:0007669"/>
    <property type="project" value="UniProtKB-SubCell"/>
</dbReference>
<evidence type="ECO:0000256" key="3">
    <source>
        <dbReference type="ARBA" id="ARBA00022490"/>
    </source>
</evidence>
<evidence type="ECO:0000256" key="1">
    <source>
        <dbReference type="ARBA" id="ARBA00004201"/>
    </source>
</evidence>
<keyword evidence="9" id="KW-1185">Reference proteome</keyword>
<dbReference type="EMBL" id="BGZK01001802">
    <property type="protein sequence ID" value="GBP86588.1"/>
    <property type="molecule type" value="Genomic_DNA"/>
</dbReference>
<evidence type="ECO:0000259" key="7">
    <source>
        <dbReference type="Pfam" id="PF21289"/>
    </source>
</evidence>
<dbReference type="Gene3D" id="6.10.140.270">
    <property type="match status" value="1"/>
</dbReference>
<evidence type="ECO:0000256" key="4">
    <source>
        <dbReference type="ARBA" id="ARBA00022574"/>
    </source>
</evidence>
<protein>
    <submittedName>
        <fullName evidence="8">Enhancer of mRNA-decapping protein 4</fullName>
    </submittedName>
</protein>
<comment type="similarity">
    <text evidence="2">Belongs to the WD repeat EDC4 family.</text>
</comment>
<proteinExistence type="inferred from homology"/>
<dbReference type="Pfam" id="PF21289">
    <property type="entry name" value="EDC4_C"/>
    <property type="match status" value="1"/>
</dbReference>
<accession>A0A4C1ZFM3</accession>
<evidence type="ECO:0000313" key="8">
    <source>
        <dbReference type="EMBL" id="GBP86588.1"/>
    </source>
</evidence>
<name>A0A4C1ZFM3_EUMVA</name>
<dbReference type="InterPro" id="IPR049404">
    <property type="entry name" value="EDC4_C"/>
</dbReference>
<evidence type="ECO:0000256" key="6">
    <source>
        <dbReference type="ARBA" id="ARBA00023054"/>
    </source>
</evidence>
<dbReference type="InterPro" id="IPR045152">
    <property type="entry name" value="EDC4-like"/>
</dbReference>
<dbReference type="InterPro" id="IPR044938">
    <property type="entry name" value="EDC4_C_sf"/>
</dbReference>
<dbReference type="OrthoDB" id="21128at2759"/>
<dbReference type="PANTHER" id="PTHR15598">
    <property type="entry name" value="ENHANCER OF MRNA-DECAPPING PROTEIN 4"/>
    <property type="match status" value="1"/>
</dbReference>
<evidence type="ECO:0000313" key="9">
    <source>
        <dbReference type="Proteomes" id="UP000299102"/>
    </source>
</evidence>
<feature type="domain" description="Enhancer of mRNA-decapping protein 4 C-terminal" evidence="7">
    <location>
        <begin position="6"/>
        <end position="125"/>
    </location>
</feature>